<dbReference type="EMBL" id="JAOYFB010000038">
    <property type="protein sequence ID" value="KAK4028378.1"/>
    <property type="molecule type" value="Genomic_DNA"/>
</dbReference>
<reference evidence="1 2" key="1">
    <citation type="journal article" date="2023" name="Nucleic Acids Res.">
        <title>The hologenome of Daphnia magna reveals possible DNA methylation and microbiome-mediated evolution of the host genome.</title>
        <authorList>
            <person name="Chaturvedi A."/>
            <person name="Li X."/>
            <person name="Dhandapani V."/>
            <person name="Marshall H."/>
            <person name="Kissane S."/>
            <person name="Cuenca-Cambronero M."/>
            <person name="Asole G."/>
            <person name="Calvet F."/>
            <person name="Ruiz-Romero M."/>
            <person name="Marangio P."/>
            <person name="Guigo R."/>
            <person name="Rago D."/>
            <person name="Mirbahai L."/>
            <person name="Eastwood N."/>
            <person name="Colbourne J.K."/>
            <person name="Zhou J."/>
            <person name="Mallon E."/>
            <person name="Orsini L."/>
        </authorList>
    </citation>
    <scope>NUCLEOTIDE SEQUENCE [LARGE SCALE GENOMIC DNA]</scope>
    <source>
        <strain evidence="1">LRV0_1</strain>
    </source>
</reference>
<name>A0ABR0ATV0_9CRUS</name>
<evidence type="ECO:0000313" key="1">
    <source>
        <dbReference type="EMBL" id="KAK4028378.1"/>
    </source>
</evidence>
<gene>
    <name evidence="1" type="ORF">OUZ56_017658</name>
</gene>
<sequence>MIGCPHKEERKNADQEFFQIQMHLPYKMHARHQHLPSEKAKTNIDTKLKYNQKWNAYNIKCVLLYSAQRSEIYRYDE</sequence>
<dbReference type="Proteomes" id="UP001234178">
    <property type="component" value="Unassembled WGS sequence"/>
</dbReference>
<proteinExistence type="predicted"/>
<accession>A0ABR0ATV0</accession>
<comment type="caution">
    <text evidence="1">The sequence shown here is derived from an EMBL/GenBank/DDBJ whole genome shotgun (WGS) entry which is preliminary data.</text>
</comment>
<evidence type="ECO:0000313" key="2">
    <source>
        <dbReference type="Proteomes" id="UP001234178"/>
    </source>
</evidence>
<protein>
    <submittedName>
        <fullName evidence="1">Uncharacterized protein</fullName>
    </submittedName>
</protein>
<keyword evidence="2" id="KW-1185">Reference proteome</keyword>
<organism evidence="1 2">
    <name type="scientific">Daphnia magna</name>
    <dbReference type="NCBI Taxonomy" id="35525"/>
    <lineage>
        <taxon>Eukaryota</taxon>
        <taxon>Metazoa</taxon>
        <taxon>Ecdysozoa</taxon>
        <taxon>Arthropoda</taxon>
        <taxon>Crustacea</taxon>
        <taxon>Branchiopoda</taxon>
        <taxon>Diplostraca</taxon>
        <taxon>Cladocera</taxon>
        <taxon>Anomopoda</taxon>
        <taxon>Daphniidae</taxon>
        <taxon>Daphnia</taxon>
    </lineage>
</organism>